<feature type="region of interest" description="Disordered" evidence="1">
    <location>
        <begin position="68"/>
        <end position="92"/>
    </location>
</feature>
<keyword evidence="4" id="KW-1185">Reference proteome</keyword>
<keyword evidence="2" id="KW-0812">Transmembrane</keyword>
<comment type="caution">
    <text evidence="3">The sequence shown here is derived from an EMBL/GenBank/DDBJ whole genome shotgun (WGS) entry which is preliminary data.</text>
</comment>
<evidence type="ECO:0000256" key="2">
    <source>
        <dbReference type="SAM" id="Phobius"/>
    </source>
</evidence>
<feature type="transmembrane region" description="Helical" evidence="2">
    <location>
        <begin position="40"/>
        <end position="57"/>
    </location>
</feature>
<protein>
    <submittedName>
        <fullName evidence="3">Uncharacterized protein</fullName>
    </submittedName>
</protein>
<evidence type="ECO:0000256" key="1">
    <source>
        <dbReference type="SAM" id="MobiDB-lite"/>
    </source>
</evidence>
<dbReference type="AlphaFoldDB" id="A0A6A6L158"/>
<feature type="region of interest" description="Disordered" evidence="1">
    <location>
        <begin position="1"/>
        <end position="23"/>
    </location>
</feature>
<evidence type="ECO:0000313" key="4">
    <source>
        <dbReference type="Proteomes" id="UP000467840"/>
    </source>
</evidence>
<sequence>MKVMETAVKGGRGEGSELKLRAGTAATSSKIDHAEFDMKLPLLLIFIVAGSILSLSFEVEVKRMVSEVNGHERHQIPRRRADYNFSNRDGHG</sequence>
<name>A0A6A6L158_HEVBR</name>
<dbReference type="EMBL" id="JAAGAX010000013">
    <property type="protein sequence ID" value="KAF2294036.1"/>
    <property type="molecule type" value="Genomic_DNA"/>
</dbReference>
<proteinExistence type="predicted"/>
<accession>A0A6A6L158</accession>
<gene>
    <name evidence="3" type="ORF">GH714_006841</name>
</gene>
<keyword evidence="2" id="KW-0472">Membrane</keyword>
<reference evidence="3 4" key="1">
    <citation type="journal article" date="2020" name="Mol. Plant">
        <title>The Chromosome-Based Rubber Tree Genome Provides New Insights into Spurge Genome Evolution and Rubber Biosynthesis.</title>
        <authorList>
            <person name="Liu J."/>
            <person name="Shi C."/>
            <person name="Shi C.C."/>
            <person name="Li W."/>
            <person name="Zhang Q.J."/>
            <person name="Zhang Y."/>
            <person name="Li K."/>
            <person name="Lu H.F."/>
            <person name="Shi C."/>
            <person name="Zhu S.T."/>
            <person name="Xiao Z.Y."/>
            <person name="Nan H."/>
            <person name="Yue Y."/>
            <person name="Zhu X.G."/>
            <person name="Wu Y."/>
            <person name="Hong X.N."/>
            <person name="Fan G.Y."/>
            <person name="Tong Y."/>
            <person name="Zhang D."/>
            <person name="Mao C.L."/>
            <person name="Liu Y.L."/>
            <person name="Hao S.J."/>
            <person name="Liu W.Q."/>
            <person name="Lv M.Q."/>
            <person name="Zhang H.B."/>
            <person name="Liu Y."/>
            <person name="Hu-Tang G.R."/>
            <person name="Wang J.P."/>
            <person name="Wang J.H."/>
            <person name="Sun Y.H."/>
            <person name="Ni S.B."/>
            <person name="Chen W.B."/>
            <person name="Zhang X.C."/>
            <person name="Jiao Y.N."/>
            <person name="Eichler E.E."/>
            <person name="Li G.H."/>
            <person name="Liu X."/>
            <person name="Gao L.Z."/>
        </authorList>
    </citation>
    <scope>NUCLEOTIDE SEQUENCE [LARGE SCALE GENOMIC DNA]</scope>
    <source>
        <strain evidence="4">cv. GT1</strain>
        <tissue evidence="3">Leaf</tissue>
    </source>
</reference>
<feature type="compositionally biased region" description="Basic and acidic residues" evidence="1">
    <location>
        <begin position="11"/>
        <end position="20"/>
    </location>
</feature>
<organism evidence="3 4">
    <name type="scientific">Hevea brasiliensis</name>
    <name type="common">Para rubber tree</name>
    <name type="synonym">Siphonia brasiliensis</name>
    <dbReference type="NCBI Taxonomy" id="3981"/>
    <lineage>
        <taxon>Eukaryota</taxon>
        <taxon>Viridiplantae</taxon>
        <taxon>Streptophyta</taxon>
        <taxon>Embryophyta</taxon>
        <taxon>Tracheophyta</taxon>
        <taxon>Spermatophyta</taxon>
        <taxon>Magnoliopsida</taxon>
        <taxon>eudicotyledons</taxon>
        <taxon>Gunneridae</taxon>
        <taxon>Pentapetalae</taxon>
        <taxon>rosids</taxon>
        <taxon>fabids</taxon>
        <taxon>Malpighiales</taxon>
        <taxon>Euphorbiaceae</taxon>
        <taxon>Crotonoideae</taxon>
        <taxon>Micrandreae</taxon>
        <taxon>Hevea</taxon>
    </lineage>
</organism>
<dbReference type="Proteomes" id="UP000467840">
    <property type="component" value="Chromosome 7"/>
</dbReference>
<evidence type="ECO:0000313" key="3">
    <source>
        <dbReference type="EMBL" id="KAF2294036.1"/>
    </source>
</evidence>
<keyword evidence="2" id="KW-1133">Transmembrane helix</keyword>